<dbReference type="EMBL" id="LC066379">
    <property type="protein sequence ID" value="BAT29093.1"/>
    <property type="molecule type" value="Genomic_DNA"/>
</dbReference>
<protein>
    <submittedName>
        <fullName evidence="4">Uncharacterized protein</fullName>
    </submittedName>
</protein>
<dbReference type="SUPFAM" id="SSF141868">
    <property type="entry name" value="EAL domain-like"/>
    <property type="match status" value="1"/>
</dbReference>
<dbReference type="AlphaFoldDB" id="A0A0P0Z4X0"/>
<dbReference type="PROSITE" id="PS50883">
    <property type="entry name" value="EAL"/>
    <property type="match status" value="1"/>
</dbReference>
<feature type="domain" description="GGDEF" evidence="3">
    <location>
        <begin position="115"/>
        <end position="246"/>
    </location>
</feature>
<evidence type="ECO:0000256" key="1">
    <source>
        <dbReference type="SAM" id="Phobius"/>
    </source>
</evidence>
<keyword evidence="1" id="KW-0812">Transmembrane</keyword>
<dbReference type="InterPro" id="IPR001633">
    <property type="entry name" value="EAL_dom"/>
</dbReference>
<name>A0A0P0Z4X0_9HYPH</name>
<evidence type="ECO:0000313" key="4">
    <source>
        <dbReference type="EMBL" id="BAT29093.1"/>
    </source>
</evidence>
<dbReference type="InterPro" id="IPR043128">
    <property type="entry name" value="Rev_trsase/Diguanyl_cyclase"/>
</dbReference>
<dbReference type="Pfam" id="PF00990">
    <property type="entry name" value="GGDEF"/>
    <property type="match status" value="1"/>
</dbReference>
<feature type="transmembrane region" description="Helical" evidence="1">
    <location>
        <begin position="46"/>
        <end position="63"/>
    </location>
</feature>
<dbReference type="Gene3D" id="3.30.70.270">
    <property type="match status" value="1"/>
</dbReference>
<dbReference type="Pfam" id="PF00563">
    <property type="entry name" value="EAL"/>
    <property type="match status" value="1"/>
</dbReference>
<dbReference type="PANTHER" id="PTHR44757:SF2">
    <property type="entry name" value="BIOFILM ARCHITECTURE MAINTENANCE PROTEIN MBAA"/>
    <property type="match status" value="1"/>
</dbReference>
<dbReference type="InterPro" id="IPR000160">
    <property type="entry name" value="GGDEF_dom"/>
</dbReference>
<dbReference type="CDD" id="cd01948">
    <property type="entry name" value="EAL"/>
    <property type="match status" value="1"/>
</dbReference>
<proteinExistence type="predicted"/>
<evidence type="ECO:0000259" key="2">
    <source>
        <dbReference type="PROSITE" id="PS50883"/>
    </source>
</evidence>
<organism evidence="4">
    <name type="scientific">Aurantimonas manganoxydans</name>
    <dbReference type="NCBI Taxonomy" id="651183"/>
    <lineage>
        <taxon>Bacteria</taxon>
        <taxon>Pseudomonadati</taxon>
        <taxon>Pseudomonadota</taxon>
        <taxon>Alphaproteobacteria</taxon>
        <taxon>Hyphomicrobiales</taxon>
        <taxon>Aurantimonadaceae</taxon>
        <taxon>Aurantimonas</taxon>
    </lineage>
</organism>
<dbReference type="PANTHER" id="PTHR44757">
    <property type="entry name" value="DIGUANYLATE CYCLASE DGCP"/>
    <property type="match status" value="1"/>
</dbReference>
<accession>A0A0P0Z4X0</accession>
<dbReference type="PROSITE" id="PS50887">
    <property type="entry name" value="GGDEF"/>
    <property type="match status" value="1"/>
</dbReference>
<sequence>MSGFRDPRAMMRISHYSMVGWLLAIIGLSILGLTGAGSDEIWHTQIMTATAAVAVIALFWASRQHRLETELFREKDVTDRQNALIHERDGVTRTLTRRVFITRCGAQLKIAPASGGYALLLVDMDYLKQINDAYGHDMGDAALRHLATVAGRIFPDSLIGRVGGDEFALLTECDSPEAATRRAESFLTALDQTAYHAGRPLNLSASIGIAFGPGDTALFDELMQYADLALYQSKRNGRAQATLFENEMLRDQKHIRYIERELRAAILLNELELAYQPIVTAEGRLHGCEALVRWRHPSRGIIPPVDFIPIAEQSLLIDLLGEWVFRRACRDGVEAGSLFIGVNFSASQLKRDDVVTMVESVLAETGMPAKRIVIEITESVAMNANDGVIRRLAALRALGLRISLDDFGTGYSGFSYLRAFPIDSIKIDRSFVIKLGDSEADNVLITALASVANAMGLSIVAEGVETAEQMLLASTAGCKLLQGYYFARPQPWSDIQAMLARGGPVRIRATEAA</sequence>
<dbReference type="NCBIfam" id="TIGR00254">
    <property type="entry name" value="GGDEF"/>
    <property type="match status" value="1"/>
</dbReference>
<evidence type="ECO:0000259" key="3">
    <source>
        <dbReference type="PROSITE" id="PS50887"/>
    </source>
</evidence>
<dbReference type="Gene3D" id="3.20.20.450">
    <property type="entry name" value="EAL domain"/>
    <property type="match status" value="1"/>
</dbReference>
<dbReference type="SMART" id="SM00267">
    <property type="entry name" value="GGDEF"/>
    <property type="match status" value="1"/>
</dbReference>
<dbReference type="SMART" id="SM00052">
    <property type="entry name" value="EAL"/>
    <property type="match status" value="1"/>
</dbReference>
<reference evidence="4" key="1">
    <citation type="journal article" date="2015" name="Proc. Natl. Acad. Sci. U.S.A.">
        <title>Bacterial clade with the ribosomal RNA operon on a small plasmid rather than the chromosome.</title>
        <authorList>
            <person name="Anda M."/>
            <person name="Ohtsubo Y."/>
            <person name="Okubo T."/>
            <person name="Sugawara M."/>
            <person name="Nagata Y."/>
            <person name="Tsuda M."/>
            <person name="Minamisawa K."/>
            <person name="Mitsui H."/>
        </authorList>
    </citation>
    <scope>NUCLEOTIDE SEQUENCE</scope>
    <source>
        <strain evidence="4">DSM 21871</strain>
    </source>
</reference>
<dbReference type="SUPFAM" id="SSF55073">
    <property type="entry name" value="Nucleotide cyclase"/>
    <property type="match status" value="1"/>
</dbReference>
<feature type="domain" description="EAL" evidence="2">
    <location>
        <begin position="255"/>
        <end position="503"/>
    </location>
</feature>
<dbReference type="InterPro" id="IPR029787">
    <property type="entry name" value="Nucleotide_cyclase"/>
</dbReference>
<keyword evidence="1" id="KW-0472">Membrane</keyword>
<dbReference type="CDD" id="cd01949">
    <property type="entry name" value="GGDEF"/>
    <property type="match status" value="1"/>
</dbReference>
<dbReference type="InterPro" id="IPR052155">
    <property type="entry name" value="Biofilm_reg_signaling"/>
</dbReference>
<keyword evidence="1" id="KW-1133">Transmembrane helix</keyword>
<dbReference type="InterPro" id="IPR035919">
    <property type="entry name" value="EAL_sf"/>
</dbReference>